<dbReference type="InterPro" id="IPR003598">
    <property type="entry name" value="Ig_sub2"/>
</dbReference>
<comment type="subcellular location">
    <subcellularLocation>
        <location evidence="1">Membrane</location>
        <topology evidence="1">Single-pass membrane protein</topology>
    </subcellularLocation>
</comment>
<sequence length="1667" mass="183829">MNYVDSSLNQIVALLCQAQAYPVPVFRWYKYLEGTQQKKAVVLDERVKQVSGTLIIKDAVVDDSGKYLCVVNNSVGGESVETVLTVTAPLAAKIEPRTQTVDFGRPAVFTCKFSGNPIKTVSWTKDGKSLGHSDAVLRIESVKKEDKGMYQCFIRNDQESAQASAELKLGGRFDPPIIREAFPEETRHPGPSVFLKCVAGGNPTPEISWELDGKKITNSERYQVGQYVTVNGDVVSHLNITSIHSNDGGLYKCMASSKVGVAEHSAKLNVYGLPYVRTMEKKAIVAGETLIVTCPVAGYPIESIVWERDNRQLPINRKQKVFPNGTLIIENVERNSDQATYTCVAKNSEGYTARGTLEVQVMVPPRWILEPTDKAFAQGSNAKVECKADGFPKPQVTWKKAVGDTPGEYKDLRSNDSSIRVEEGSLFIQNIQKSNEGYYLCEAINGIGSGLSAVTLITVQAPPEFIEKLRNQTARRGEPTVLQCEAKGEKPIGILWNMNNIRLDPKSDNRYTIREEILPNGVTSSLSIKRTERSDSALFTCMATNAFGSDDTSINMIIQEPAEMPYALKVLDKSGRTVQLSWAKPYDGNSPLKRYIIEFKRSRGSWENDIDRVIVPGDTNEAQVQKLSPATTYNIRIVAENEIGISDPSDVVTIITAEEAPSGKPQAIKVEPINQTTLRVSWKAPPRAEWNGDILGYYVGFKQTSVNSSYIYETVNYSLEGGEGKEHSLEINNLKTYTQYSIVIQTFNKVGAGPMSDEEKQYTAEGTPDQPPSDTMCTTLTSQTIRVSWVSPPLESANGVIKGYKVVYAPSDLWNDDKNKDYKKTASSDTVLHGLKKYTNYTMQVLATTSGGDGVRSAPIHCQTEQDVPEAPTAVKALVMSEGSILVSWQPPAQPNGLILQYIVYIKSGDQEPKSHKVPSYQMSYEASGLEKNQKYEFWVTASTTIGEGQSSKTLSAMPSDKVPAKIASFDDKFTATFKEDAKLPCLAVGSPTPDITWKIKGVEFVPNERIRQLPEGSLFIKDVIRQDAGDYTCTAENSIAKDSITHRLIVLAPPQSPQLTLTATTTDSLSVKLKPHDSDTAPLQGYTLHYKPEFGEWETIDVALEAPKYTIEKLYCGSRYQVYATAYNTIGAGEPSDILNTRTKGSKPLLPEKSRFIEVSSNSITLHLPAWKDGGCRMSHFVVEHKKKDQIDWNQISNNVKPGGNFVVLDLEPATWYNLRVTAHNNAGFTVAEYEFATLTITGGTIAPNFGSVQPGSMYPPWIPHWIDLNVMVPLIATVIVVAVGVLVICVAISRRRDDDPRCGPKDVYYDVVYNQSMGPAGAATLDKRRPDIRDELGYIAPPNRKLPPVPGSNYNTCDRVKRGTVISHNPSIKSNHTTWDPRRPLYEELKKAPPPLPRRFNHPPACYGMEDEICPYATFHLLGFREEMDPTKAMNFQTFPHQNGMGGPGHMGTMGSNMAMQVPSHVHSRSGSQSMNRYARKNSQGGQSSIYTPAPEYDDPANCAEEDQYRRYTRINSQGGSLYCGPGPEYDDPANCAPEDDQYGSQYGGNYGTPYEHYGSRGSVGRRSVGSPEPPPPPPRNHDTSNSSFNDSKESNEISEAECDRDNGPRGNYGEPSEASSKSNDAINGDETEKLLKRNEVKPKYTKQTAATGSTGLTAYDTMAV</sequence>
<dbReference type="GO" id="GO:0030424">
    <property type="term" value="C:axon"/>
    <property type="evidence" value="ECO:0007669"/>
    <property type="project" value="TreeGrafter"/>
</dbReference>
<dbReference type="FunFam" id="2.60.40.10:FF:000093">
    <property type="entry name" value="Down syndrome cell adhesion molecule, isoform B"/>
    <property type="match status" value="1"/>
</dbReference>
<dbReference type="SMART" id="SM00060">
    <property type="entry name" value="FN3"/>
    <property type="match status" value="6"/>
</dbReference>
<dbReference type="SUPFAM" id="SSF48726">
    <property type="entry name" value="Immunoglobulin"/>
    <property type="match status" value="7"/>
</dbReference>
<dbReference type="SMART" id="SM00408">
    <property type="entry name" value="IGc2"/>
    <property type="match status" value="7"/>
</dbReference>
<dbReference type="InterPro" id="IPR003599">
    <property type="entry name" value="Ig_sub"/>
</dbReference>
<dbReference type="GO" id="GO:0005886">
    <property type="term" value="C:plasma membrane"/>
    <property type="evidence" value="ECO:0007669"/>
    <property type="project" value="TreeGrafter"/>
</dbReference>
<feature type="domain" description="Ig-like" evidence="12">
    <location>
        <begin position="175"/>
        <end position="269"/>
    </location>
</feature>
<feature type="domain" description="Fibronectin type-III" evidence="13">
    <location>
        <begin position="564"/>
        <end position="659"/>
    </location>
</feature>
<keyword evidence="6 11" id="KW-1133">Transmembrane helix</keyword>
<dbReference type="InterPro" id="IPR036116">
    <property type="entry name" value="FN3_sf"/>
</dbReference>
<dbReference type="FunFam" id="2.60.40.10:FF:000435">
    <property type="entry name" value="Down syndrome cell adhesion molecule, isoform J"/>
    <property type="match status" value="1"/>
</dbReference>
<proteinExistence type="predicted"/>
<dbReference type="FunFam" id="2.60.40.10:FF:000324">
    <property type="entry name" value="Down syndrome cell adhesion molecule, isoform D"/>
    <property type="match status" value="1"/>
</dbReference>
<dbReference type="EnsemblMetazoa" id="ENSAATROPT004940">
    <property type="protein sequence ID" value="ENSAATROPP004673"/>
    <property type="gene ID" value="ENSAATROPG003936"/>
</dbReference>
<dbReference type="FunFam" id="2.60.40.10:FF:000498">
    <property type="entry name" value="Down syndrome cell adhesion molecule, isoform J"/>
    <property type="match status" value="1"/>
</dbReference>
<evidence type="ECO:0000256" key="3">
    <source>
        <dbReference type="ARBA" id="ARBA00022729"/>
    </source>
</evidence>
<feature type="compositionally biased region" description="Polar residues" evidence="10">
    <location>
        <begin position="1648"/>
        <end position="1659"/>
    </location>
</feature>
<evidence type="ECO:0000256" key="6">
    <source>
        <dbReference type="ARBA" id="ARBA00022989"/>
    </source>
</evidence>
<keyword evidence="8" id="KW-1015">Disulfide bond</keyword>
<feature type="compositionally biased region" description="Polar residues" evidence="10">
    <location>
        <begin position="1471"/>
        <end position="1493"/>
    </location>
</feature>
<dbReference type="Pfam" id="PF25059">
    <property type="entry name" value="FN3_DSCAM-DSCAML_C"/>
    <property type="match status" value="1"/>
</dbReference>
<feature type="domain" description="Fibronectin type-III" evidence="13">
    <location>
        <begin position="1151"/>
        <end position="1246"/>
    </location>
</feature>
<dbReference type="FunFam" id="2.60.40.10:FF:000302">
    <property type="entry name" value="Down syndrome cell adhesion molecule, isoform D"/>
    <property type="match status" value="1"/>
</dbReference>
<feature type="domain" description="Ig-like" evidence="12">
    <location>
        <begin position="964"/>
        <end position="1046"/>
    </location>
</feature>
<feature type="domain" description="Fibronectin type-III" evidence="13">
    <location>
        <begin position="771"/>
        <end position="867"/>
    </location>
</feature>
<dbReference type="GO" id="GO:0007411">
    <property type="term" value="P:axon guidance"/>
    <property type="evidence" value="ECO:0007669"/>
    <property type="project" value="TreeGrafter"/>
</dbReference>
<evidence type="ECO:0000259" key="12">
    <source>
        <dbReference type="PROSITE" id="PS50835"/>
    </source>
</evidence>
<keyword evidence="2 11" id="KW-0812">Transmembrane</keyword>
<dbReference type="FunFam" id="2.60.40.10:FF:000017">
    <property type="entry name" value="Down syndrome cell adhesion molecule b"/>
    <property type="match status" value="1"/>
</dbReference>
<feature type="compositionally biased region" description="Low complexity" evidence="10">
    <location>
        <begin position="1562"/>
        <end position="1573"/>
    </location>
</feature>
<dbReference type="GO" id="GO:0070593">
    <property type="term" value="P:dendrite self-avoidance"/>
    <property type="evidence" value="ECO:0007669"/>
    <property type="project" value="TreeGrafter"/>
</dbReference>
<feature type="domain" description="Ig-like" evidence="12">
    <location>
        <begin position="274"/>
        <end position="358"/>
    </location>
</feature>
<keyword evidence="4" id="KW-0677">Repeat</keyword>
<feature type="region of interest" description="Disordered" evidence="10">
    <location>
        <begin position="1533"/>
        <end position="1667"/>
    </location>
</feature>
<dbReference type="Gene3D" id="2.60.40.10">
    <property type="entry name" value="Immunoglobulins"/>
    <property type="match status" value="13"/>
</dbReference>
<keyword evidence="15" id="KW-1185">Reference proteome</keyword>
<dbReference type="FunFam" id="2.60.40.10:FF:000439">
    <property type="entry name" value="Down syndrome cell adhesion molecule, isoform J"/>
    <property type="match status" value="1"/>
</dbReference>
<name>A0AAG5D1Y8_ANOAO</name>
<evidence type="ECO:0000313" key="14">
    <source>
        <dbReference type="EnsemblMetazoa" id="ENSAATROPP004673"/>
    </source>
</evidence>
<keyword evidence="5" id="KW-0130">Cell adhesion</keyword>
<feature type="domain" description="Ig-like" evidence="12">
    <location>
        <begin position="365"/>
        <end position="458"/>
    </location>
</feature>
<dbReference type="CDD" id="cd20956">
    <property type="entry name" value="IgI_4_Dscam"/>
    <property type="match status" value="1"/>
</dbReference>
<feature type="transmembrane region" description="Helical" evidence="11">
    <location>
        <begin position="1272"/>
        <end position="1294"/>
    </location>
</feature>
<dbReference type="FunFam" id="2.60.40.10:FF:000410">
    <property type="entry name" value="Down syndrome cell adhesion molecule, isoform H"/>
    <property type="match status" value="1"/>
</dbReference>
<evidence type="ECO:0008006" key="16">
    <source>
        <dbReference type="Google" id="ProtNLM"/>
    </source>
</evidence>
<evidence type="ECO:0000256" key="2">
    <source>
        <dbReference type="ARBA" id="ARBA00022692"/>
    </source>
</evidence>
<dbReference type="GO" id="GO:0007156">
    <property type="term" value="P:homophilic cell adhesion via plasma membrane adhesion molecules"/>
    <property type="evidence" value="ECO:0007669"/>
    <property type="project" value="TreeGrafter"/>
</dbReference>
<dbReference type="PANTHER" id="PTHR10075:SF53">
    <property type="entry name" value="DOWN SYNDROME CELL ADHESION MOLECULE 1, ISOFORM BQ"/>
    <property type="match status" value="1"/>
</dbReference>
<dbReference type="FunFam" id="2.60.40.10:FF:000394">
    <property type="entry name" value="Down syndrome cell adhesion molecule, isoform J"/>
    <property type="match status" value="1"/>
</dbReference>
<reference evidence="14" key="1">
    <citation type="submission" date="2024-04" db="UniProtKB">
        <authorList>
            <consortium name="EnsemblMetazoa"/>
        </authorList>
    </citation>
    <scope>IDENTIFICATION</scope>
    <source>
        <strain evidence="14">EBRO</strain>
    </source>
</reference>
<accession>A0AAG5D1Y8</accession>
<dbReference type="SMART" id="SM00409">
    <property type="entry name" value="IG"/>
    <property type="match status" value="7"/>
</dbReference>
<feature type="domain" description="Ig-like" evidence="12">
    <location>
        <begin position="89"/>
        <end position="168"/>
    </location>
</feature>
<feature type="domain" description="Fibronectin type-III" evidence="13">
    <location>
        <begin position="871"/>
        <end position="962"/>
    </location>
</feature>
<feature type="domain" description="Ig-like" evidence="12">
    <location>
        <begin position="1"/>
        <end position="85"/>
    </location>
</feature>
<evidence type="ECO:0000256" key="1">
    <source>
        <dbReference type="ARBA" id="ARBA00004167"/>
    </source>
</evidence>
<dbReference type="Pfam" id="PF00041">
    <property type="entry name" value="fn3"/>
    <property type="match status" value="5"/>
</dbReference>
<evidence type="ECO:0000256" key="10">
    <source>
        <dbReference type="SAM" id="MobiDB-lite"/>
    </source>
</evidence>
<feature type="region of interest" description="Disordered" evidence="10">
    <location>
        <begin position="1469"/>
        <end position="1503"/>
    </location>
</feature>
<dbReference type="InterPro" id="IPR007110">
    <property type="entry name" value="Ig-like_dom"/>
</dbReference>
<dbReference type="InterPro" id="IPR003961">
    <property type="entry name" value="FN3_dom"/>
</dbReference>
<evidence type="ECO:0000256" key="7">
    <source>
        <dbReference type="ARBA" id="ARBA00023136"/>
    </source>
</evidence>
<dbReference type="InterPro" id="IPR021012">
    <property type="entry name" value="Dscam1_C"/>
</dbReference>
<dbReference type="InterPro" id="IPR056754">
    <property type="entry name" value="DSCAM/DSCAML_C"/>
</dbReference>
<dbReference type="GO" id="GO:0098632">
    <property type="term" value="F:cell-cell adhesion mediator activity"/>
    <property type="evidence" value="ECO:0007669"/>
    <property type="project" value="TreeGrafter"/>
</dbReference>
<dbReference type="Proteomes" id="UP000075880">
    <property type="component" value="Unassembled WGS sequence"/>
</dbReference>
<dbReference type="CDD" id="cd20958">
    <property type="entry name" value="IgI_5_Dscam"/>
    <property type="match status" value="1"/>
</dbReference>
<evidence type="ECO:0000256" key="8">
    <source>
        <dbReference type="ARBA" id="ARBA00023157"/>
    </source>
</evidence>
<dbReference type="FunFam" id="2.60.40.10:FF:000426">
    <property type="entry name" value="Down syndrome cell adhesion molecule, isoform J"/>
    <property type="match status" value="1"/>
</dbReference>
<evidence type="ECO:0000259" key="13">
    <source>
        <dbReference type="PROSITE" id="PS50853"/>
    </source>
</evidence>
<dbReference type="CDD" id="cd00063">
    <property type="entry name" value="FN3"/>
    <property type="match status" value="6"/>
</dbReference>
<feature type="domain" description="Ig-like" evidence="12">
    <location>
        <begin position="463"/>
        <end position="555"/>
    </location>
</feature>
<keyword evidence="7 11" id="KW-0472">Membrane</keyword>
<organism evidence="14 15">
    <name type="scientific">Anopheles atroparvus</name>
    <name type="common">European mosquito</name>
    <dbReference type="NCBI Taxonomy" id="41427"/>
    <lineage>
        <taxon>Eukaryota</taxon>
        <taxon>Metazoa</taxon>
        <taxon>Ecdysozoa</taxon>
        <taxon>Arthropoda</taxon>
        <taxon>Hexapoda</taxon>
        <taxon>Insecta</taxon>
        <taxon>Pterygota</taxon>
        <taxon>Neoptera</taxon>
        <taxon>Endopterygota</taxon>
        <taxon>Diptera</taxon>
        <taxon>Nematocera</taxon>
        <taxon>Culicoidea</taxon>
        <taxon>Culicidae</taxon>
        <taxon>Anophelinae</taxon>
        <taxon>Anopheles</taxon>
    </lineage>
</organism>
<evidence type="ECO:0000256" key="5">
    <source>
        <dbReference type="ARBA" id="ARBA00022889"/>
    </source>
</evidence>
<keyword evidence="9" id="KW-0393">Immunoglobulin domain</keyword>
<evidence type="ECO:0000256" key="4">
    <source>
        <dbReference type="ARBA" id="ARBA00022737"/>
    </source>
</evidence>
<dbReference type="FunFam" id="2.60.40.10:FF:000413">
    <property type="entry name" value="Down syndrome cell adhesion molecule, isoform F"/>
    <property type="match status" value="1"/>
</dbReference>
<dbReference type="SUPFAM" id="SSF49265">
    <property type="entry name" value="Fibronectin type III"/>
    <property type="match status" value="3"/>
</dbReference>
<dbReference type="InterPro" id="IPR013098">
    <property type="entry name" value="Ig_I-set"/>
</dbReference>
<dbReference type="InterPro" id="IPR036179">
    <property type="entry name" value="Ig-like_dom_sf"/>
</dbReference>
<feature type="compositionally biased region" description="Basic and acidic residues" evidence="10">
    <location>
        <begin position="1633"/>
        <end position="1645"/>
    </location>
</feature>
<dbReference type="Pfam" id="PF07679">
    <property type="entry name" value="I-set"/>
    <property type="match status" value="5"/>
</dbReference>
<dbReference type="FunFam" id="2.60.40.10:FF:000308">
    <property type="entry name" value="Down syndrome cell adhesion molecule, isoform D"/>
    <property type="match status" value="1"/>
</dbReference>
<dbReference type="PANTHER" id="PTHR10075">
    <property type="entry name" value="BASIGIN RELATED"/>
    <property type="match status" value="1"/>
</dbReference>
<feature type="domain" description="Fibronectin type-III" evidence="13">
    <location>
        <begin position="664"/>
        <end position="766"/>
    </location>
</feature>
<evidence type="ECO:0000256" key="11">
    <source>
        <dbReference type="SAM" id="Phobius"/>
    </source>
</evidence>
<feature type="domain" description="Fibronectin type-III" evidence="13">
    <location>
        <begin position="1054"/>
        <end position="1147"/>
    </location>
</feature>
<dbReference type="PROSITE" id="PS50853">
    <property type="entry name" value="FN3"/>
    <property type="match status" value="6"/>
</dbReference>
<feature type="region of interest" description="Disordered" evidence="10">
    <location>
        <begin position="754"/>
        <end position="774"/>
    </location>
</feature>
<dbReference type="InterPro" id="IPR013783">
    <property type="entry name" value="Ig-like_fold"/>
</dbReference>
<feature type="compositionally biased region" description="Basic and acidic residues" evidence="10">
    <location>
        <begin position="1593"/>
        <end position="1610"/>
    </location>
</feature>
<dbReference type="Pfam" id="PF12355">
    <property type="entry name" value="Dscam_C"/>
    <property type="match status" value="1"/>
</dbReference>
<protein>
    <recommendedName>
        <fullName evidence="16">Down syndrome cell adhesion molecule-like protein Dscam2</fullName>
    </recommendedName>
</protein>
<keyword evidence="3" id="KW-0732">Signal</keyword>
<evidence type="ECO:0000313" key="15">
    <source>
        <dbReference type="Proteomes" id="UP000075880"/>
    </source>
</evidence>
<dbReference type="PROSITE" id="PS50835">
    <property type="entry name" value="IG_LIKE"/>
    <property type="match status" value="7"/>
</dbReference>
<dbReference type="Pfam" id="PF13927">
    <property type="entry name" value="Ig_3"/>
    <property type="match status" value="2"/>
</dbReference>
<dbReference type="FunFam" id="2.60.40.10:FF:000311">
    <property type="entry name" value="Down syndrome cell adhesion molecule, isoform D"/>
    <property type="match status" value="1"/>
</dbReference>
<evidence type="ECO:0000256" key="9">
    <source>
        <dbReference type="ARBA" id="ARBA00023319"/>
    </source>
</evidence>